<dbReference type="AlphaFoldDB" id="F0RYX4"/>
<dbReference type="STRING" id="158189.SpiBuddy_1285"/>
<keyword evidence="2" id="KW-1185">Reference proteome</keyword>
<organism evidence="1 2">
    <name type="scientific">Sphaerochaeta globosa (strain ATCC BAA-1886 / DSM 22777 / Buddy)</name>
    <name type="common">Spirochaeta sp. (strain Buddy)</name>
    <dbReference type="NCBI Taxonomy" id="158189"/>
    <lineage>
        <taxon>Bacteria</taxon>
        <taxon>Pseudomonadati</taxon>
        <taxon>Spirochaetota</taxon>
        <taxon>Spirochaetia</taxon>
        <taxon>Spirochaetales</taxon>
        <taxon>Sphaerochaetaceae</taxon>
        <taxon>Sphaerochaeta</taxon>
    </lineage>
</organism>
<reference evidence="2" key="1">
    <citation type="submission" date="2011-02" db="EMBL/GenBank/DDBJ databases">
        <title>Complete sequence of Spirochaeta sp. Buddy.</title>
        <authorList>
            <person name="Lucas S."/>
            <person name="Copeland A."/>
            <person name="Lapidus A."/>
            <person name="Cheng J.-F."/>
            <person name="Goodwin L."/>
            <person name="Pitluck S."/>
            <person name="Zeytun A."/>
            <person name="Detter J.C."/>
            <person name="Han C."/>
            <person name="Tapia R."/>
            <person name="Land M."/>
            <person name="Hauser L."/>
            <person name="Kyrpides N."/>
            <person name="Ivanova N."/>
            <person name="Mikhailova N."/>
            <person name="Pagani I."/>
            <person name="Ritalahti K.M."/>
            <person name="Loeffler F.E."/>
            <person name="Woyke T."/>
        </authorList>
    </citation>
    <scope>NUCLEOTIDE SEQUENCE [LARGE SCALE GENOMIC DNA]</scope>
    <source>
        <strain evidence="2">ATCC BAA-1886 / DSM 22777 / Buddy</strain>
    </source>
</reference>
<dbReference type="HOGENOM" id="CLU_1730229_0_0_12"/>
<dbReference type="EMBL" id="CP002541">
    <property type="protein sequence ID" value="ADY13110.1"/>
    <property type="molecule type" value="Genomic_DNA"/>
</dbReference>
<evidence type="ECO:0000313" key="1">
    <source>
        <dbReference type="EMBL" id="ADY13110.1"/>
    </source>
</evidence>
<protein>
    <submittedName>
        <fullName evidence="1">Uncharacterized protein</fullName>
    </submittedName>
</protein>
<evidence type="ECO:0000313" key="2">
    <source>
        <dbReference type="Proteomes" id="UP000008466"/>
    </source>
</evidence>
<accession>F0RYX4</accession>
<proteinExistence type="predicted"/>
<dbReference type="OrthoDB" id="369287at2"/>
<name>F0RYX4_SPHGB</name>
<dbReference type="Proteomes" id="UP000008466">
    <property type="component" value="Chromosome"/>
</dbReference>
<sequence length="151" mass="17968">MDAQRELTTQLMKQQEYVFLSANASFEQIWRHFYNLAHLFAKSQDMASSLNCFIDVFLIRGNEMFNPDKEWLDFFRRQFAMYLMGKRCITCSLSEGDMIHDFLKMEYEQLKEQLQESELPFASENLTQWFASIELDFPWLVGDCDPKWSVG</sequence>
<gene>
    <name evidence="1" type="ordered locus">SpiBuddy_1285</name>
</gene>
<dbReference type="KEGG" id="sbu:SpiBuddy_1285"/>
<dbReference type="RefSeq" id="WP_013606961.1">
    <property type="nucleotide sequence ID" value="NC_015152.1"/>
</dbReference>